<accession>A0ACA9KEF0</accession>
<proteinExistence type="predicted"/>
<gene>
    <name evidence="1" type="ORF">ACOLOM_LOCUS1433</name>
</gene>
<sequence>MGKNFKSTKKGISGSHIRGKKLKSKKIWKNIGANNGSSRTKSKSRINELSIEYEDTDDFSAQDVFEIDQDGEFKEERRRKNIDELESYEYNGEEKIDVEDDEEIDSDEAFNKSDEERFDHFIFRGTNKKADKRQRLNRKIDLNEEDNYENSTDDESEDTENSSDNDINEERENDVIPDEGVKERRRVVRFDDEDNEATSLDENFFDLIDVGREMNVNIFGDESDEETMDLAEDDESVDEEREFNDDESKVEKLDSFIESLDKKRKRIDHTGSIEKRKRLIKERTEAYEESEYNLTTRESINSKKKIDFQDLLVTVQEETGFSGLKQKLASLESGGNKGNYKEPLSAPLPQRTLNKLNRQAAYDETKKDISKWEPIVKHNREAEHLVFPLNPNPQHQPTNNTLAGTFQPSTTLEKEVDSILIESGIKEKDLQQYEELQLNKLSVEEVAERRKELRRMRELMFREEIKAKRIAKIKSKTYRKIRKKEKEKNKLKLDELIELDPEAARKEKIRLETSRAQERMTLKHKNTSKWAKQALKHSNHDQESRQAIAEQLQRHEELKRKIHDLGSDEESYETSSDECIDQEVDINAIKDKAFGELAQLETKDSEVHPKGIMGMKFMRDAMERDRNKTKGLIDDFTEDLENLSNEDDSEKNDEKNEKDTKKYSVVHVGNNIGRMIFGIGSEKKSLNKNSEEQFNEQVSFEQEAKIRTLPKSTFDPKSDRENGQVTTSAESNNVSEQQIKSQGETNVLQKDNSDEENPWLQVDSSRVSTPSKKKNKGFDLKESNKSDKLVSKLKKLKEKSKKDDDVEIDMDKVLTINSTVKIIGRKKKKKEEGVLQSEKIHSDVIDESVGSDDEENPHVEEMENFVHSKSSMAFKQRELVARAFANDNVIDDFLAEKQAAIDEDKPKEEDITLPGWGTWVGKGVKQHKRKKVLVKPLPGEGVEVNKRQDAKLNHVIINEKRIKKAKKYLATDIPYPFQTREQYERSLRTPLGEEWNTREIFQKMIMPRVVTKMGGIIDPLNVPFQTSDVKD</sequence>
<comment type="caution">
    <text evidence="1">The sequence shown here is derived from an EMBL/GenBank/DDBJ whole genome shotgun (WGS) entry which is preliminary data.</text>
</comment>
<dbReference type="EMBL" id="CAJVPT010001675">
    <property type="protein sequence ID" value="CAG8467183.1"/>
    <property type="molecule type" value="Genomic_DNA"/>
</dbReference>
<protein>
    <submittedName>
        <fullName evidence="1">1318_t:CDS:1</fullName>
    </submittedName>
</protein>
<keyword evidence="2" id="KW-1185">Reference proteome</keyword>
<name>A0ACA9KEF0_9GLOM</name>
<reference evidence="1" key="1">
    <citation type="submission" date="2021-06" db="EMBL/GenBank/DDBJ databases">
        <authorList>
            <person name="Kallberg Y."/>
            <person name="Tangrot J."/>
            <person name="Rosling A."/>
        </authorList>
    </citation>
    <scope>NUCLEOTIDE SEQUENCE</scope>
    <source>
        <strain evidence="1">CL356</strain>
    </source>
</reference>
<organism evidence="1 2">
    <name type="scientific">Acaulospora colombiana</name>
    <dbReference type="NCBI Taxonomy" id="27376"/>
    <lineage>
        <taxon>Eukaryota</taxon>
        <taxon>Fungi</taxon>
        <taxon>Fungi incertae sedis</taxon>
        <taxon>Mucoromycota</taxon>
        <taxon>Glomeromycotina</taxon>
        <taxon>Glomeromycetes</taxon>
        <taxon>Diversisporales</taxon>
        <taxon>Acaulosporaceae</taxon>
        <taxon>Acaulospora</taxon>
    </lineage>
</organism>
<evidence type="ECO:0000313" key="1">
    <source>
        <dbReference type="EMBL" id="CAG8467183.1"/>
    </source>
</evidence>
<evidence type="ECO:0000313" key="2">
    <source>
        <dbReference type="Proteomes" id="UP000789525"/>
    </source>
</evidence>
<dbReference type="Proteomes" id="UP000789525">
    <property type="component" value="Unassembled WGS sequence"/>
</dbReference>